<dbReference type="OMA" id="HNYIDFR"/>
<reference evidence="11 12" key="1">
    <citation type="journal article" date="2010" name="Cell">
        <title>The genome of Naegleria gruberi illuminates early eukaryotic versatility.</title>
        <authorList>
            <person name="Fritz-Laylin L.K."/>
            <person name="Prochnik S.E."/>
            <person name="Ginger M.L."/>
            <person name="Dacks J.B."/>
            <person name="Carpenter M.L."/>
            <person name="Field M.C."/>
            <person name="Kuo A."/>
            <person name="Paredez A."/>
            <person name="Chapman J."/>
            <person name="Pham J."/>
            <person name="Shu S."/>
            <person name="Neupane R."/>
            <person name="Cipriano M."/>
            <person name="Mancuso J."/>
            <person name="Tu H."/>
            <person name="Salamov A."/>
            <person name="Lindquist E."/>
            <person name="Shapiro H."/>
            <person name="Lucas S."/>
            <person name="Grigoriev I.V."/>
            <person name="Cande W.Z."/>
            <person name="Fulton C."/>
            <person name="Rokhsar D.S."/>
            <person name="Dawson S.C."/>
        </authorList>
    </citation>
    <scope>NUCLEOTIDE SEQUENCE [LARGE SCALE GENOMIC DNA]</scope>
    <source>
        <strain evidence="11 12">NEG-M</strain>
    </source>
</reference>
<sequence>MSILLLKNFLNQSTRGLRCFSTSQSKFNFAEAKYWTSKVEPIEEEAKKQLIGVRNSGIIHGHIAVMPDVHMGKGCTVGTVIPTKTALIPAAVGVDIGCGMCAVKTSLKATDLKSLASIRNSIEKVIPVGFGKHEKGNMPNSVVDLWDTQLHNGFERILNFKDIKQSYRDSIEESNHINHLGTLGGGNHFIEICLDETDQVWIMLHSGSRGVGNMIGRVFIDLAKEDMLKTYGYLPNGNQDLAYLTKGTNYFDEYWFALNWASDFAKFNRKIMMEEVIKSLRRGGQVADPNFKADLVAVNCHHNYAQLENHFGEDLYITRKGAVSAKKGELGIIPGSMGKKSYIVIGKGNADSYCSCSHGAGRKLSRGQAKKTFTVQDLRAQTKDVECRKDEGVLDEIPEAYKDIDAVMESQKDLVDILYTLKQIVCVKG</sequence>
<dbReference type="InterPro" id="IPR001233">
    <property type="entry name" value="RtcB"/>
</dbReference>
<feature type="binding site" evidence="10">
    <location>
        <position position="205"/>
    </location>
    <ligand>
        <name>Mn(2+)</name>
        <dbReference type="ChEBI" id="CHEBI:29035"/>
        <label>2</label>
    </ligand>
</feature>
<gene>
    <name evidence="11" type="ORF">NAEGRDRAFT_69798</name>
</gene>
<keyword evidence="2" id="KW-0436">Ligase</keyword>
<feature type="binding site" evidence="9">
    <location>
        <position position="428"/>
    </location>
    <ligand>
        <name>GMP</name>
        <dbReference type="ChEBI" id="CHEBI:58115"/>
    </ligand>
</feature>
<keyword evidence="6 10" id="KW-0464">Manganese</keyword>
<evidence type="ECO:0000256" key="4">
    <source>
        <dbReference type="ARBA" id="ARBA00022741"/>
    </source>
</evidence>
<feature type="active site" description="GMP-histidine intermediate" evidence="8">
    <location>
        <position position="358"/>
    </location>
</feature>
<evidence type="ECO:0000256" key="8">
    <source>
        <dbReference type="PIRSR" id="PIRSR601233-1"/>
    </source>
</evidence>
<name>D2VLJ2_NAEGR</name>
<keyword evidence="4 9" id="KW-0547">Nucleotide-binding</keyword>
<dbReference type="GO" id="GO:0005525">
    <property type="term" value="F:GTP binding"/>
    <property type="evidence" value="ECO:0007669"/>
    <property type="project" value="UniProtKB-KW"/>
</dbReference>
<evidence type="ECO:0000256" key="10">
    <source>
        <dbReference type="PIRSR" id="PIRSR601233-3"/>
    </source>
</evidence>
<dbReference type="SUPFAM" id="SSF103365">
    <property type="entry name" value="Hypothetical protein PH1602"/>
    <property type="match status" value="1"/>
</dbReference>
<evidence type="ECO:0000313" key="12">
    <source>
        <dbReference type="Proteomes" id="UP000006671"/>
    </source>
</evidence>
<dbReference type="GO" id="GO:0030145">
    <property type="term" value="F:manganese ion binding"/>
    <property type="evidence" value="ECO:0007669"/>
    <property type="project" value="TreeGrafter"/>
</dbReference>
<evidence type="ECO:0000256" key="6">
    <source>
        <dbReference type="ARBA" id="ARBA00023211"/>
    </source>
</evidence>
<dbReference type="Proteomes" id="UP000006671">
    <property type="component" value="Unassembled WGS sequence"/>
</dbReference>
<keyword evidence="5 9" id="KW-0342">GTP-binding</keyword>
<evidence type="ECO:0000313" key="11">
    <source>
        <dbReference type="EMBL" id="EFC42397.1"/>
    </source>
</evidence>
<dbReference type="GO" id="GO:0170057">
    <property type="term" value="F:RNA ligase (GTP) activity"/>
    <property type="evidence" value="ECO:0007669"/>
    <property type="project" value="UniProtKB-EC"/>
</dbReference>
<dbReference type="OrthoDB" id="10249697at2759"/>
<dbReference type="PANTHER" id="PTHR43749">
    <property type="entry name" value="RNA-SPLICING LIGASE RTCB"/>
    <property type="match status" value="1"/>
</dbReference>
<dbReference type="Pfam" id="PF01139">
    <property type="entry name" value="RtcB"/>
    <property type="match status" value="1"/>
</dbReference>
<dbReference type="EC" id="6.5.1.8" evidence="1"/>
<organism evidence="12">
    <name type="scientific">Naegleria gruberi</name>
    <name type="common">Amoeba</name>
    <dbReference type="NCBI Taxonomy" id="5762"/>
    <lineage>
        <taxon>Eukaryota</taxon>
        <taxon>Discoba</taxon>
        <taxon>Heterolobosea</taxon>
        <taxon>Tetramitia</taxon>
        <taxon>Eutetramitia</taxon>
        <taxon>Vahlkampfiidae</taxon>
        <taxon>Naegleria</taxon>
    </lineage>
</organism>
<feature type="binding site" evidence="9">
    <location>
        <position position="341"/>
    </location>
    <ligand>
        <name>GMP</name>
        <dbReference type="ChEBI" id="CHEBI:58115"/>
    </ligand>
</feature>
<feature type="binding site" evidence="10">
    <location>
        <position position="188"/>
    </location>
    <ligand>
        <name>Mn(2+)</name>
        <dbReference type="ChEBI" id="CHEBI:29035"/>
        <label>1</label>
    </ligand>
</feature>
<dbReference type="InParanoid" id="D2VLJ2"/>
<feature type="binding site" evidence="10">
    <location>
        <position position="302"/>
    </location>
    <ligand>
        <name>Mn(2+)</name>
        <dbReference type="ChEBI" id="CHEBI:29035"/>
        <label>2</label>
    </ligand>
</feature>
<dbReference type="GO" id="GO:0006281">
    <property type="term" value="P:DNA repair"/>
    <property type="evidence" value="ECO:0007669"/>
    <property type="project" value="TreeGrafter"/>
</dbReference>
<proteinExistence type="predicted"/>
<dbReference type="Gene3D" id="3.90.1860.10">
    <property type="entry name" value="tRNA-splicing ligase RtcB"/>
    <property type="match status" value="1"/>
</dbReference>
<dbReference type="InterPro" id="IPR052915">
    <property type="entry name" value="RtcB-like"/>
</dbReference>
<dbReference type="GO" id="GO:0003909">
    <property type="term" value="F:DNA ligase activity"/>
    <property type="evidence" value="ECO:0007669"/>
    <property type="project" value="TreeGrafter"/>
</dbReference>
<feature type="binding site" evidence="9">
    <location>
        <begin position="302"/>
        <end position="303"/>
    </location>
    <ligand>
        <name>GMP</name>
        <dbReference type="ChEBI" id="CHEBI:58115"/>
    </ligand>
</feature>
<dbReference type="VEuPathDB" id="AmoebaDB:NAEGRDRAFT_69798"/>
<feature type="binding site" evidence="9">
    <location>
        <begin position="334"/>
        <end position="337"/>
    </location>
    <ligand>
        <name>GMP</name>
        <dbReference type="ChEBI" id="CHEBI:58115"/>
    </ligand>
</feature>
<dbReference type="PANTHER" id="PTHR43749:SF2">
    <property type="entry name" value="RNA-SPLICING LIGASE RTCB"/>
    <property type="match status" value="1"/>
</dbReference>
<protein>
    <recommendedName>
        <fullName evidence="1">3'-phosphate/5'-hydroxy nucleic acid ligase</fullName>
        <ecNumber evidence="1">6.5.1.8</ecNumber>
    </recommendedName>
</protein>
<comment type="cofactor">
    <cofactor evidence="10">
        <name>Mn(2+)</name>
        <dbReference type="ChEBI" id="CHEBI:29035"/>
    </cofactor>
    <text evidence="10">Binds 2 manganese ions per subunit.</text>
</comment>
<evidence type="ECO:0000256" key="5">
    <source>
        <dbReference type="ARBA" id="ARBA00023134"/>
    </source>
</evidence>
<dbReference type="AlphaFoldDB" id="D2VLJ2"/>
<evidence type="ECO:0000256" key="9">
    <source>
        <dbReference type="PIRSR" id="PIRSR601233-2"/>
    </source>
</evidence>
<dbReference type="GO" id="GO:0042245">
    <property type="term" value="P:RNA repair"/>
    <property type="evidence" value="ECO:0007669"/>
    <property type="project" value="TreeGrafter"/>
</dbReference>
<comment type="catalytic activity">
    <reaction evidence="7">
        <text>a 3'-end 3'-phospho-ribonucleotide-RNA + a 5'-end dephospho-ribonucleoside-RNA + GTP = a ribonucleotidyl-ribonucleotide-RNA + GMP + diphosphate</text>
        <dbReference type="Rhea" id="RHEA:68076"/>
        <dbReference type="Rhea" id="RHEA-COMP:10463"/>
        <dbReference type="Rhea" id="RHEA-COMP:13936"/>
        <dbReference type="Rhea" id="RHEA-COMP:17355"/>
        <dbReference type="ChEBI" id="CHEBI:33019"/>
        <dbReference type="ChEBI" id="CHEBI:37565"/>
        <dbReference type="ChEBI" id="CHEBI:58115"/>
        <dbReference type="ChEBI" id="CHEBI:83062"/>
        <dbReference type="ChEBI" id="CHEBI:138284"/>
        <dbReference type="ChEBI" id="CHEBI:173118"/>
        <dbReference type="EC" id="6.5.1.8"/>
    </reaction>
</comment>
<evidence type="ECO:0000256" key="7">
    <source>
        <dbReference type="ARBA" id="ARBA00047746"/>
    </source>
</evidence>
<accession>D2VLJ2</accession>
<feature type="binding site" evidence="9">
    <location>
        <begin position="187"/>
        <end position="191"/>
    </location>
    <ligand>
        <name>GMP</name>
        <dbReference type="ChEBI" id="CHEBI:58115"/>
    </ligand>
</feature>
<dbReference type="STRING" id="5762.D2VLJ2"/>
<dbReference type="eggNOG" id="KOG3833">
    <property type="taxonomic scope" value="Eukaryota"/>
</dbReference>
<dbReference type="KEGG" id="ngr:NAEGRDRAFT_69798"/>
<keyword evidence="3 10" id="KW-0479">Metal-binding</keyword>
<dbReference type="InterPro" id="IPR036025">
    <property type="entry name" value="RtcB-like_sf"/>
</dbReference>
<dbReference type="EMBL" id="GG738880">
    <property type="protein sequence ID" value="EFC42397.1"/>
    <property type="molecule type" value="Genomic_DNA"/>
</dbReference>
<dbReference type="GO" id="GO:0006396">
    <property type="term" value="P:RNA processing"/>
    <property type="evidence" value="ECO:0007669"/>
    <property type="project" value="InterPro"/>
</dbReference>
<evidence type="ECO:0000256" key="3">
    <source>
        <dbReference type="ARBA" id="ARBA00022723"/>
    </source>
</evidence>
<dbReference type="RefSeq" id="XP_002675141.1">
    <property type="nucleotide sequence ID" value="XM_002675095.1"/>
</dbReference>
<feature type="binding site" evidence="10">
    <location>
        <position position="95"/>
    </location>
    <ligand>
        <name>Mn(2+)</name>
        <dbReference type="ChEBI" id="CHEBI:29035"/>
        <label>1</label>
    </ligand>
</feature>
<keyword evidence="12" id="KW-1185">Reference proteome</keyword>
<evidence type="ECO:0000256" key="1">
    <source>
        <dbReference type="ARBA" id="ARBA00012726"/>
    </source>
</evidence>
<feature type="binding site" evidence="9">
    <location>
        <begin position="358"/>
        <end position="361"/>
    </location>
    <ligand>
        <name>GMP</name>
        <dbReference type="ChEBI" id="CHEBI:58115"/>
    </ligand>
</feature>
<evidence type="ECO:0000256" key="2">
    <source>
        <dbReference type="ARBA" id="ARBA00022598"/>
    </source>
</evidence>
<dbReference type="GeneID" id="8851960"/>